<accession>A0A2G2YCU0</accession>
<gene>
    <name evidence="1" type="ORF">T459_27052</name>
</gene>
<reference evidence="1 2" key="2">
    <citation type="journal article" date="2017" name="Genome Biol.">
        <title>New reference genome sequences of hot pepper reveal the massive evolution of plant disease-resistance genes by retroduplication.</title>
        <authorList>
            <person name="Kim S."/>
            <person name="Park J."/>
            <person name="Yeom S.I."/>
            <person name="Kim Y.M."/>
            <person name="Seo E."/>
            <person name="Kim K.T."/>
            <person name="Kim M.S."/>
            <person name="Lee J.M."/>
            <person name="Cheong K."/>
            <person name="Shin H.S."/>
            <person name="Kim S.B."/>
            <person name="Han K."/>
            <person name="Lee J."/>
            <person name="Park M."/>
            <person name="Lee H.A."/>
            <person name="Lee H.Y."/>
            <person name="Lee Y."/>
            <person name="Oh S."/>
            <person name="Lee J.H."/>
            <person name="Choi E."/>
            <person name="Choi E."/>
            <person name="Lee S.E."/>
            <person name="Jeon J."/>
            <person name="Kim H."/>
            <person name="Choi G."/>
            <person name="Song H."/>
            <person name="Lee J."/>
            <person name="Lee S.C."/>
            <person name="Kwon J.K."/>
            <person name="Lee H.Y."/>
            <person name="Koo N."/>
            <person name="Hong Y."/>
            <person name="Kim R.W."/>
            <person name="Kang W.H."/>
            <person name="Huh J.H."/>
            <person name="Kang B.C."/>
            <person name="Yang T.J."/>
            <person name="Lee Y.H."/>
            <person name="Bennetzen J.L."/>
            <person name="Choi D."/>
        </authorList>
    </citation>
    <scope>NUCLEOTIDE SEQUENCE [LARGE SCALE GENOMIC DNA]</scope>
    <source>
        <strain evidence="2">cv. CM334</strain>
    </source>
</reference>
<comment type="caution">
    <text evidence="1">The sequence shown here is derived from an EMBL/GenBank/DDBJ whole genome shotgun (WGS) entry which is preliminary data.</text>
</comment>
<reference evidence="1 2" key="1">
    <citation type="journal article" date="2014" name="Nat. Genet.">
        <title>Genome sequence of the hot pepper provides insights into the evolution of pungency in Capsicum species.</title>
        <authorList>
            <person name="Kim S."/>
            <person name="Park M."/>
            <person name="Yeom S.I."/>
            <person name="Kim Y.M."/>
            <person name="Lee J.M."/>
            <person name="Lee H.A."/>
            <person name="Seo E."/>
            <person name="Choi J."/>
            <person name="Cheong K."/>
            <person name="Kim K.T."/>
            <person name="Jung K."/>
            <person name="Lee G.W."/>
            <person name="Oh S.K."/>
            <person name="Bae C."/>
            <person name="Kim S.B."/>
            <person name="Lee H.Y."/>
            <person name="Kim S.Y."/>
            <person name="Kim M.S."/>
            <person name="Kang B.C."/>
            <person name="Jo Y.D."/>
            <person name="Yang H.B."/>
            <person name="Jeong H.J."/>
            <person name="Kang W.H."/>
            <person name="Kwon J.K."/>
            <person name="Shin C."/>
            <person name="Lim J.Y."/>
            <person name="Park J.H."/>
            <person name="Huh J.H."/>
            <person name="Kim J.S."/>
            <person name="Kim B.D."/>
            <person name="Cohen O."/>
            <person name="Paran I."/>
            <person name="Suh M.C."/>
            <person name="Lee S.B."/>
            <person name="Kim Y.K."/>
            <person name="Shin Y."/>
            <person name="Noh S.J."/>
            <person name="Park J."/>
            <person name="Seo Y.S."/>
            <person name="Kwon S.Y."/>
            <person name="Kim H.A."/>
            <person name="Park J.M."/>
            <person name="Kim H.J."/>
            <person name="Choi S.B."/>
            <person name="Bosland P.W."/>
            <person name="Reeves G."/>
            <person name="Jo S.H."/>
            <person name="Lee B.W."/>
            <person name="Cho H.T."/>
            <person name="Choi H.S."/>
            <person name="Lee M.S."/>
            <person name="Yu Y."/>
            <person name="Do Choi Y."/>
            <person name="Park B.S."/>
            <person name="van Deynze A."/>
            <person name="Ashrafi H."/>
            <person name="Hill T."/>
            <person name="Kim W.T."/>
            <person name="Pai H.S."/>
            <person name="Ahn H.K."/>
            <person name="Yeam I."/>
            <person name="Giovannoni J.J."/>
            <person name="Rose J.K."/>
            <person name="Sorensen I."/>
            <person name="Lee S.J."/>
            <person name="Kim R.W."/>
            <person name="Choi I.Y."/>
            <person name="Choi B.S."/>
            <person name="Lim J.S."/>
            <person name="Lee Y.H."/>
            <person name="Choi D."/>
        </authorList>
    </citation>
    <scope>NUCLEOTIDE SEQUENCE [LARGE SCALE GENOMIC DNA]</scope>
    <source>
        <strain evidence="2">cv. CM334</strain>
    </source>
</reference>
<evidence type="ECO:0000313" key="1">
    <source>
        <dbReference type="EMBL" id="PHT67565.1"/>
    </source>
</evidence>
<organism evidence="1 2">
    <name type="scientific">Capsicum annuum</name>
    <name type="common">Capsicum pepper</name>
    <dbReference type="NCBI Taxonomy" id="4072"/>
    <lineage>
        <taxon>Eukaryota</taxon>
        <taxon>Viridiplantae</taxon>
        <taxon>Streptophyta</taxon>
        <taxon>Embryophyta</taxon>
        <taxon>Tracheophyta</taxon>
        <taxon>Spermatophyta</taxon>
        <taxon>Magnoliopsida</taxon>
        <taxon>eudicotyledons</taxon>
        <taxon>Gunneridae</taxon>
        <taxon>Pentapetalae</taxon>
        <taxon>asterids</taxon>
        <taxon>lamiids</taxon>
        <taxon>Solanales</taxon>
        <taxon>Solanaceae</taxon>
        <taxon>Solanoideae</taxon>
        <taxon>Capsiceae</taxon>
        <taxon>Capsicum</taxon>
    </lineage>
</organism>
<proteinExistence type="predicted"/>
<keyword evidence="2" id="KW-1185">Reference proteome</keyword>
<dbReference type="EMBL" id="AYRZ02000011">
    <property type="protein sequence ID" value="PHT67565.1"/>
    <property type="molecule type" value="Genomic_DNA"/>
</dbReference>
<sequence>MINDKSNEFIRRILNFPAKYQFLLEDCSREDARIWMLAKSEDVSCQFQMLARAVAVALDVLPLEEWMFLWKSNKWWSL</sequence>
<dbReference type="Gramene" id="PHT67565">
    <property type="protein sequence ID" value="PHT67565"/>
    <property type="gene ID" value="T459_27052"/>
</dbReference>
<evidence type="ECO:0000313" key="2">
    <source>
        <dbReference type="Proteomes" id="UP000222542"/>
    </source>
</evidence>
<name>A0A2G2YCU0_CAPAN</name>
<dbReference type="Proteomes" id="UP000222542">
    <property type="component" value="Unassembled WGS sequence"/>
</dbReference>
<dbReference type="AlphaFoldDB" id="A0A2G2YCU0"/>
<protein>
    <submittedName>
        <fullName evidence="1">Uncharacterized protein</fullName>
    </submittedName>
</protein>